<dbReference type="InterPro" id="IPR018383">
    <property type="entry name" value="UPF0324_pro"/>
</dbReference>
<comment type="subcellular location">
    <subcellularLocation>
        <location evidence="1">Cell membrane</location>
        <topology evidence="1">Multi-pass membrane protein</topology>
    </subcellularLocation>
</comment>
<protein>
    <submittedName>
        <fullName evidence="8">Putative sulfate exporter family transporter</fullName>
    </submittedName>
</protein>
<evidence type="ECO:0000313" key="9">
    <source>
        <dbReference type="Proteomes" id="UP000320791"/>
    </source>
</evidence>
<feature type="transmembrane region" description="Helical" evidence="7">
    <location>
        <begin position="152"/>
        <end position="171"/>
    </location>
</feature>
<dbReference type="Pfam" id="PF03601">
    <property type="entry name" value="Cons_hypoth698"/>
    <property type="match status" value="1"/>
</dbReference>
<evidence type="ECO:0000256" key="6">
    <source>
        <dbReference type="ARBA" id="ARBA00023136"/>
    </source>
</evidence>
<keyword evidence="5 7" id="KW-1133">Transmembrane helix</keyword>
<dbReference type="GO" id="GO:0005886">
    <property type="term" value="C:plasma membrane"/>
    <property type="evidence" value="ECO:0007669"/>
    <property type="project" value="UniProtKB-SubCell"/>
</dbReference>
<feature type="transmembrane region" description="Helical" evidence="7">
    <location>
        <begin position="93"/>
        <end position="111"/>
    </location>
</feature>
<evidence type="ECO:0000313" key="8">
    <source>
        <dbReference type="EMBL" id="TWT28771.1"/>
    </source>
</evidence>
<dbReference type="PANTHER" id="PTHR30106">
    <property type="entry name" value="INNER MEMBRANE PROTEIN YEIH-RELATED"/>
    <property type="match status" value="1"/>
</dbReference>
<dbReference type="PROSITE" id="PS51257">
    <property type="entry name" value="PROKAR_LIPOPROTEIN"/>
    <property type="match status" value="1"/>
</dbReference>
<dbReference type="Proteomes" id="UP000320791">
    <property type="component" value="Unassembled WGS sequence"/>
</dbReference>
<sequence>MKTLPGVVACTVGAACAFLIDAALYRVTGFSSVMLVSIALGMMVGNIRPLPISTNEGIRYTATHVLKFGVALLGLAVPAGAILALGWRVLLTIVGIIIAGFLATLAFGRLLGLSRSHALMVGSGCTICGAAAISATHGVLAKKEEHEFVTSIAVIVILGTASMFLLPALLAGWNPDAAGVMIGGSIHEVSQVVAAGGIAGAAVLPIAVTVKLGRVLLLAPVIAMLSNIERKHAEAADSLPPIIPVFVLGFVALVIVRTFLPVPSLAITGIELLRNALFAAAMFAQGTGVTLDTLRRAGARPFIFGTLVSLVVAAVSLLGALTL</sequence>
<comment type="similarity">
    <text evidence="2">Belongs to the UPF0324 family.</text>
</comment>
<organism evidence="8 9">
    <name type="scientific">Corynebacterium canis</name>
    <dbReference type="NCBI Taxonomy" id="679663"/>
    <lineage>
        <taxon>Bacteria</taxon>
        <taxon>Bacillati</taxon>
        <taxon>Actinomycetota</taxon>
        <taxon>Actinomycetes</taxon>
        <taxon>Mycobacteriales</taxon>
        <taxon>Corynebacteriaceae</taxon>
        <taxon>Corynebacterium</taxon>
    </lineage>
</organism>
<feature type="transmembrane region" description="Helical" evidence="7">
    <location>
        <begin position="68"/>
        <end position="87"/>
    </location>
</feature>
<reference evidence="8 9" key="1">
    <citation type="submission" date="2019-08" db="EMBL/GenBank/DDBJ databases">
        <authorList>
            <person name="Lei W."/>
        </authorList>
    </citation>
    <scope>NUCLEOTIDE SEQUENCE [LARGE SCALE GENOMIC DNA]</scope>
    <source>
        <strain evidence="8 9">CCUG 58627</strain>
    </source>
</reference>
<accession>A0A5C5UQK9</accession>
<feature type="transmembrane region" description="Helical" evidence="7">
    <location>
        <begin position="27"/>
        <end position="47"/>
    </location>
</feature>
<evidence type="ECO:0000256" key="5">
    <source>
        <dbReference type="ARBA" id="ARBA00022989"/>
    </source>
</evidence>
<keyword evidence="4 7" id="KW-0812">Transmembrane</keyword>
<dbReference type="EMBL" id="VOHM01000003">
    <property type="protein sequence ID" value="TWT28771.1"/>
    <property type="molecule type" value="Genomic_DNA"/>
</dbReference>
<dbReference type="AlphaFoldDB" id="A0A5C5UQK9"/>
<feature type="transmembrane region" description="Helical" evidence="7">
    <location>
        <begin position="118"/>
        <end position="140"/>
    </location>
</feature>
<feature type="transmembrane region" description="Helical" evidence="7">
    <location>
        <begin position="302"/>
        <end position="321"/>
    </location>
</feature>
<evidence type="ECO:0000256" key="4">
    <source>
        <dbReference type="ARBA" id="ARBA00022692"/>
    </source>
</evidence>
<dbReference type="PANTHER" id="PTHR30106:SF2">
    <property type="entry name" value="UPF0324 INNER MEMBRANE PROTEIN YEIH"/>
    <property type="match status" value="1"/>
</dbReference>
<feature type="transmembrane region" description="Helical" evidence="7">
    <location>
        <begin position="272"/>
        <end position="290"/>
    </location>
</feature>
<dbReference type="RefSeq" id="WP_146323533.1">
    <property type="nucleotide sequence ID" value="NZ_BAABLR010000027.1"/>
</dbReference>
<proteinExistence type="inferred from homology"/>
<keyword evidence="6 7" id="KW-0472">Membrane</keyword>
<comment type="caution">
    <text evidence="8">The sequence shown here is derived from an EMBL/GenBank/DDBJ whole genome shotgun (WGS) entry which is preliminary data.</text>
</comment>
<feature type="transmembrane region" description="Helical" evidence="7">
    <location>
        <begin position="192"/>
        <end position="222"/>
    </location>
</feature>
<dbReference type="OrthoDB" id="9766798at2"/>
<evidence type="ECO:0000256" key="2">
    <source>
        <dbReference type="ARBA" id="ARBA00007977"/>
    </source>
</evidence>
<gene>
    <name evidence="8" type="ORF">FRX94_02465</name>
</gene>
<feature type="transmembrane region" description="Helical" evidence="7">
    <location>
        <begin position="242"/>
        <end position="260"/>
    </location>
</feature>
<evidence type="ECO:0000256" key="7">
    <source>
        <dbReference type="SAM" id="Phobius"/>
    </source>
</evidence>
<evidence type="ECO:0000256" key="1">
    <source>
        <dbReference type="ARBA" id="ARBA00004651"/>
    </source>
</evidence>
<evidence type="ECO:0000256" key="3">
    <source>
        <dbReference type="ARBA" id="ARBA00022475"/>
    </source>
</evidence>
<keyword evidence="3" id="KW-1003">Cell membrane</keyword>
<name>A0A5C5UQK9_9CORY</name>
<keyword evidence="9" id="KW-1185">Reference proteome</keyword>